<reference evidence="3" key="2">
    <citation type="submission" date="2020-09" db="EMBL/GenBank/DDBJ databases">
        <authorList>
            <person name="Sun Q."/>
            <person name="Zhou Y."/>
        </authorList>
    </citation>
    <scope>NUCLEOTIDE SEQUENCE</scope>
    <source>
        <strain evidence="3">CGMCC 1.15493</strain>
    </source>
</reference>
<gene>
    <name evidence="3" type="ORF">GCM10011335_45080</name>
</gene>
<dbReference type="InterPro" id="IPR005119">
    <property type="entry name" value="LysR_subst-bd"/>
</dbReference>
<comment type="similarity">
    <text evidence="1">Belongs to the LysR transcriptional regulatory family.</text>
</comment>
<dbReference type="GO" id="GO:0003700">
    <property type="term" value="F:DNA-binding transcription factor activity"/>
    <property type="evidence" value="ECO:0007669"/>
    <property type="project" value="TreeGrafter"/>
</dbReference>
<dbReference type="GO" id="GO:0043565">
    <property type="term" value="F:sequence-specific DNA binding"/>
    <property type="evidence" value="ECO:0007669"/>
    <property type="project" value="TreeGrafter"/>
</dbReference>
<dbReference type="SUPFAM" id="SSF53850">
    <property type="entry name" value="Periplasmic binding protein-like II"/>
    <property type="match status" value="1"/>
</dbReference>
<sequence length="220" mass="24507">MLHVGAPLGLGRRLIAPSIPDFTDLYPNLSVRLRLSDHPMDLTAEGLNVAFILERPESSDLTIRPIARCRRVLCASPEYLETHGHPSSGRDLESGEHNCLNLRFPGATEFRWELETETGTVKYAVTGRFESDDGDVLTDWALSGKGITLKPVFEIAEDLKAGRLVTVLDAMPPLPVQIACVYTHRRHQDPKTRMFMDFFAARVESALAAIDRATYPSQHP</sequence>
<dbReference type="EMBL" id="BMJJ01000014">
    <property type="protein sequence ID" value="GGD37243.1"/>
    <property type="molecule type" value="Genomic_DNA"/>
</dbReference>
<dbReference type="GO" id="GO:0006351">
    <property type="term" value="P:DNA-templated transcription"/>
    <property type="evidence" value="ECO:0007669"/>
    <property type="project" value="TreeGrafter"/>
</dbReference>
<dbReference type="Gene3D" id="3.40.190.290">
    <property type="match status" value="1"/>
</dbReference>
<comment type="caution">
    <text evidence="3">The sequence shown here is derived from an EMBL/GenBank/DDBJ whole genome shotgun (WGS) entry which is preliminary data.</text>
</comment>
<dbReference type="PANTHER" id="PTHR30537">
    <property type="entry name" value="HTH-TYPE TRANSCRIPTIONAL REGULATOR"/>
    <property type="match status" value="1"/>
</dbReference>
<accession>A0A916YAC8</accession>
<keyword evidence="4" id="KW-1185">Reference proteome</keyword>
<dbReference type="AlphaFoldDB" id="A0A916YAC8"/>
<proteinExistence type="inferred from homology"/>
<dbReference type="InterPro" id="IPR058163">
    <property type="entry name" value="LysR-type_TF_proteobact-type"/>
</dbReference>
<evidence type="ECO:0000313" key="4">
    <source>
        <dbReference type="Proteomes" id="UP000613160"/>
    </source>
</evidence>
<reference evidence="3" key="1">
    <citation type="journal article" date="2014" name="Int. J. Syst. Evol. Microbiol.">
        <title>Complete genome sequence of Corynebacterium casei LMG S-19264T (=DSM 44701T), isolated from a smear-ripened cheese.</title>
        <authorList>
            <consortium name="US DOE Joint Genome Institute (JGI-PGF)"/>
            <person name="Walter F."/>
            <person name="Albersmeier A."/>
            <person name="Kalinowski J."/>
            <person name="Ruckert C."/>
        </authorList>
    </citation>
    <scope>NUCLEOTIDE SEQUENCE</scope>
    <source>
        <strain evidence="3">CGMCC 1.15493</strain>
    </source>
</reference>
<dbReference type="Proteomes" id="UP000613160">
    <property type="component" value="Unassembled WGS sequence"/>
</dbReference>
<evidence type="ECO:0000256" key="1">
    <source>
        <dbReference type="ARBA" id="ARBA00009437"/>
    </source>
</evidence>
<evidence type="ECO:0000313" key="3">
    <source>
        <dbReference type="EMBL" id="GGD37243.1"/>
    </source>
</evidence>
<organism evidence="3 4">
    <name type="scientific">Aureimonas glaciei</name>
    <dbReference type="NCBI Taxonomy" id="1776957"/>
    <lineage>
        <taxon>Bacteria</taxon>
        <taxon>Pseudomonadati</taxon>
        <taxon>Pseudomonadota</taxon>
        <taxon>Alphaproteobacteria</taxon>
        <taxon>Hyphomicrobiales</taxon>
        <taxon>Aurantimonadaceae</taxon>
        <taxon>Aureimonas</taxon>
    </lineage>
</organism>
<dbReference type="CDD" id="cd08422">
    <property type="entry name" value="PBP2_CrgA_like"/>
    <property type="match status" value="1"/>
</dbReference>
<name>A0A916YAC8_9HYPH</name>
<evidence type="ECO:0000259" key="2">
    <source>
        <dbReference type="Pfam" id="PF03466"/>
    </source>
</evidence>
<protein>
    <recommendedName>
        <fullName evidence="2">LysR substrate-binding domain-containing protein</fullName>
    </recommendedName>
</protein>
<dbReference type="PANTHER" id="PTHR30537:SF21">
    <property type="entry name" value="HTH-TYPE TRANSCRIPTIONAL REGULATOR SINR-RELATED"/>
    <property type="match status" value="1"/>
</dbReference>
<feature type="domain" description="LysR substrate-binding" evidence="2">
    <location>
        <begin position="2"/>
        <end position="202"/>
    </location>
</feature>
<dbReference type="Pfam" id="PF03466">
    <property type="entry name" value="LysR_substrate"/>
    <property type="match status" value="1"/>
</dbReference>